<sequence>NLVVHDYCHHRHLATSTTIDDMKNELDTSGFITLHGKCHTASYKFLSAVYSSVFKMMHKMKIEHIDAIYLLSAEPKAHK</sequence>
<proteinExistence type="predicted"/>
<organism evidence="1 2">
    <name type="scientific">Diploptera punctata</name>
    <name type="common">Pacific beetle cockroach</name>
    <dbReference type="NCBI Taxonomy" id="6984"/>
    <lineage>
        <taxon>Eukaryota</taxon>
        <taxon>Metazoa</taxon>
        <taxon>Ecdysozoa</taxon>
        <taxon>Arthropoda</taxon>
        <taxon>Hexapoda</taxon>
        <taxon>Insecta</taxon>
        <taxon>Pterygota</taxon>
        <taxon>Neoptera</taxon>
        <taxon>Polyneoptera</taxon>
        <taxon>Dictyoptera</taxon>
        <taxon>Blattodea</taxon>
        <taxon>Blaberoidea</taxon>
        <taxon>Blaberidae</taxon>
        <taxon>Diplopterinae</taxon>
        <taxon>Diploptera</taxon>
    </lineage>
</organism>
<reference evidence="1" key="1">
    <citation type="journal article" date="2023" name="IScience">
        <title>Live-bearing cockroach genome reveals convergent evolutionary mechanisms linked to viviparity in insects and beyond.</title>
        <authorList>
            <person name="Fouks B."/>
            <person name="Harrison M.C."/>
            <person name="Mikhailova A.A."/>
            <person name="Marchal E."/>
            <person name="English S."/>
            <person name="Carruthers M."/>
            <person name="Jennings E.C."/>
            <person name="Chiamaka E.L."/>
            <person name="Frigard R.A."/>
            <person name="Pippel M."/>
            <person name="Attardo G.M."/>
            <person name="Benoit J.B."/>
            <person name="Bornberg-Bauer E."/>
            <person name="Tobe S.S."/>
        </authorList>
    </citation>
    <scope>NUCLEOTIDE SEQUENCE</scope>
    <source>
        <strain evidence="1">Stay&amp;Tobe</strain>
    </source>
</reference>
<name>A0AAD8A3R6_DIPPU</name>
<feature type="non-terminal residue" evidence="1">
    <location>
        <position position="79"/>
    </location>
</feature>
<dbReference type="AlphaFoldDB" id="A0AAD8A3R6"/>
<evidence type="ECO:0000313" key="2">
    <source>
        <dbReference type="Proteomes" id="UP001233999"/>
    </source>
</evidence>
<gene>
    <name evidence="1" type="ORF">L9F63_016060</name>
</gene>
<protein>
    <submittedName>
        <fullName evidence="1">Uncharacterized protein</fullName>
    </submittedName>
</protein>
<comment type="caution">
    <text evidence="1">The sequence shown here is derived from an EMBL/GenBank/DDBJ whole genome shotgun (WGS) entry which is preliminary data.</text>
</comment>
<accession>A0AAD8A3R6</accession>
<dbReference type="EMBL" id="JASPKZ010004181">
    <property type="protein sequence ID" value="KAJ9590903.1"/>
    <property type="molecule type" value="Genomic_DNA"/>
</dbReference>
<evidence type="ECO:0000313" key="1">
    <source>
        <dbReference type="EMBL" id="KAJ9590903.1"/>
    </source>
</evidence>
<dbReference type="Proteomes" id="UP001233999">
    <property type="component" value="Unassembled WGS sequence"/>
</dbReference>
<reference evidence="1" key="2">
    <citation type="submission" date="2023-05" db="EMBL/GenBank/DDBJ databases">
        <authorList>
            <person name="Fouks B."/>
        </authorList>
    </citation>
    <scope>NUCLEOTIDE SEQUENCE</scope>
    <source>
        <strain evidence="1">Stay&amp;Tobe</strain>
        <tissue evidence="1">Testes</tissue>
    </source>
</reference>
<keyword evidence="2" id="KW-1185">Reference proteome</keyword>
<feature type="non-terminal residue" evidence="1">
    <location>
        <position position="1"/>
    </location>
</feature>